<evidence type="ECO:0000259" key="4">
    <source>
        <dbReference type="SMART" id="SM00849"/>
    </source>
</evidence>
<dbReference type="PANTHER" id="PTHR43694">
    <property type="entry name" value="RIBONUCLEASE J"/>
    <property type="match status" value="1"/>
</dbReference>
<evidence type="ECO:0000256" key="3">
    <source>
        <dbReference type="SAM" id="MobiDB-lite"/>
    </source>
</evidence>
<feature type="domain" description="Metallo-beta-lactamase" evidence="4">
    <location>
        <begin position="16"/>
        <end position="212"/>
    </location>
</feature>
<dbReference type="AlphaFoldDB" id="X0YWU1"/>
<dbReference type="GO" id="GO:0003723">
    <property type="term" value="F:RNA binding"/>
    <property type="evidence" value="ECO:0007669"/>
    <property type="project" value="UniProtKB-KW"/>
</dbReference>
<feature type="region of interest" description="Disordered" evidence="3">
    <location>
        <begin position="192"/>
        <end position="215"/>
    </location>
</feature>
<gene>
    <name evidence="5" type="ORF">S01H1_80927</name>
</gene>
<dbReference type="Pfam" id="PF00753">
    <property type="entry name" value="Lactamase_B"/>
    <property type="match status" value="1"/>
</dbReference>
<proteinExistence type="predicted"/>
<evidence type="ECO:0000256" key="2">
    <source>
        <dbReference type="ARBA" id="ARBA00022884"/>
    </source>
</evidence>
<organism evidence="5">
    <name type="scientific">marine sediment metagenome</name>
    <dbReference type="NCBI Taxonomy" id="412755"/>
    <lineage>
        <taxon>unclassified sequences</taxon>
        <taxon>metagenomes</taxon>
        <taxon>ecological metagenomes</taxon>
    </lineage>
</organism>
<keyword evidence="1" id="KW-0540">Nuclease</keyword>
<comment type="caution">
    <text evidence="5">The sequence shown here is derived from an EMBL/GenBank/DDBJ whole genome shotgun (WGS) entry which is preliminary data.</text>
</comment>
<feature type="non-terminal residue" evidence="5">
    <location>
        <position position="215"/>
    </location>
</feature>
<reference evidence="5" key="1">
    <citation type="journal article" date="2014" name="Front. Microbiol.">
        <title>High frequency of phylogenetically diverse reductive dehalogenase-homologous genes in deep subseafloor sedimentary metagenomes.</title>
        <authorList>
            <person name="Kawai M."/>
            <person name="Futagami T."/>
            <person name="Toyoda A."/>
            <person name="Takaki Y."/>
            <person name="Nishi S."/>
            <person name="Hori S."/>
            <person name="Arai W."/>
            <person name="Tsubouchi T."/>
            <person name="Morono Y."/>
            <person name="Uchiyama I."/>
            <person name="Ito T."/>
            <person name="Fujiyama A."/>
            <person name="Inagaki F."/>
            <person name="Takami H."/>
        </authorList>
    </citation>
    <scope>NUCLEOTIDE SEQUENCE</scope>
    <source>
        <strain evidence="5">Expedition CK06-06</strain>
    </source>
</reference>
<dbReference type="EMBL" id="BARS01054703">
    <property type="protein sequence ID" value="GAG51032.1"/>
    <property type="molecule type" value="Genomic_DNA"/>
</dbReference>
<dbReference type="Gene3D" id="3.60.15.10">
    <property type="entry name" value="Ribonuclease Z/Hydroxyacylglutathione hydrolase-like"/>
    <property type="match status" value="1"/>
</dbReference>
<sequence>GKKLNVIPLGGLGEIGKNMTLVEYNDKILIIDMGLKFPGEDMPGIDLLIPNISYLKGKEQNILGVVFTHGHYDHFGAVPYIIGKIGNPPMFASALTRGIIVKRQEEFPNQPKLKMSIVKDGSKITLGPFKVEFFRQNHNIPDNLGIFVETPAGNIMHTSDFKFDETPVNDLPTDYKKIEELGKRKVTLLMSDSTGAEEEGHSISEKTIEKNLEEI</sequence>
<accession>X0YWU1</accession>
<name>X0YWU1_9ZZZZ</name>
<dbReference type="Gene3D" id="3.40.50.10710">
    <property type="entry name" value="Metallo-hydrolase/oxidoreductase"/>
    <property type="match status" value="1"/>
</dbReference>
<dbReference type="SUPFAM" id="SSF56281">
    <property type="entry name" value="Metallo-hydrolase/oxidoreductase"/>
    <property type="match status" value="1"/>
</dbReference>
<dbReference type="InterPro" id="IPR036866">
    <property type="entry name" value="RibonucZ/Hydroxyglut_hydro"/>
</dbReference>
<keyword evidence="1" id="KW-0269">Exonuclease</keyword>
<keyword evidence="2" id="KW-0694">RNA-binding</keyword>
<keyword evidence="1" id="KW-0378">Hydrolase</keyword>
<dbReference type="InterPro" id="IPR042173">
    <property type="entry name" value="RNase_J_2"/>
</dbReference>
<dbReference type="InterPro" id="IPR001279">
    <property type="entry name" value="Metallo-B-lactamas"/>
</dbReference>
<evidence type="ECO:0000313" key="5">
    <source>
        <dbReference type="EMBL" id="GAG51032.1"/>
    </source>
</evidence>
<feature type="non-terminal residue" evidence="5">
    <location>
        <position position="1"/>
    </location>
</feature>
<dbReference type="CDD" id="cd07714">
    <property type="entry name" value="RNaseJ_MBL-fold"/>
    <property type="match status" value="1"/>
</dbReference>
<feature type="compositionally biased region" description="Basic and acidic residues" evidence="3">
    <location>
        <begin position="198"/>
        <end position="215"/>
    </location>
</feature>
<dbReference type="GO" id="GO:0004527">
    <property type="term" value="F:exonuclease activity"/>
    <property type="evidence" value="ECO:0007669"/>
    <property type="project" value="UniProtKB-KW"/>
</dbReference>
<protein>
    <recommendedName>
        <fullName evidence="4">Metallo-beta-lactamase domain-containing protein</fullName>
    </recommendedName>
</protein>
<dbReference type="SMART" id="SM00849">
    <property type="entry name" value="Lactamase_B"/>
    <property type="match status" value="1"/>
</dbReference>
<evidence type="ECO:0000256" key="1">
    <source>
        <dbReference type="ARBA" id="ARBA00022839"/>
    </source>
</evidence>
<dbReference type="PANTHER" id="PTHR43694:SF1">
    <property type="entry name" value="RIBONUCLEASE J"/>
    <property type="match status" value="1"/>
</dbReference>